<evidence type="ECO:0000256" key="1">
    <source>
        <dbReference type="ARBA" id="ARBA00022737"/>
    </source>
</evidence>
<feature type="chain" id="PRO_5045799612" evidence="4">
    <location>
        <begin position="25"/>
        <end position="192"/>
    </location>
</feature>
<feature type="repeat" description="ANK" evidence="3">
    <location>
        <begin position="29"/>
        <end position="61"/>
    </location>
</feature>
<proteinExistence type="predicted"/>
<gene>
    <name evidence="5" type="ORF">KQ910_19705</name>
</gene>
<protein>
    <submittedName>
        <fullName evidence="5">Ankyrin repeat domain-containing protein</fullName>
    </submittedName>
</protein>
<dbReference type="EMBL" id="JAHOPB010000002">
    <property type="protein sequence ID" value="MBU8876007.1"/>
    <property type="molecule type" value="Genomic_DNA"/>
</dbReference>
<comment type="caution">
    <text evidence="5">The sequence shown here is derived from an EMBL/GenBank/DDBJ whole genome shotgun (WGS) entry which is preliminary data.</text>
</comment>
<dbReference type="SMART" id="SM00248">
    <property type="entry name" value="ANK"/>
    <property type="match status" value="4"/>
</dbReference>
<feature type="signal peptide" evidence="4">
    <location>
        <begin position="1"/>
        <end position="24"/>
    </location>
</feature>
<name>A0ABS6IN37_9HYPH</name>
<evidence type="ECO:0000256" key="2">
    <source>
        <dbReference type="ARBA" id="ARBA00023043"/>
    </source>
</evidence>
<dbReference type="PROSITE" id="PS50088">
    <property type="entry name" value="ANK_REPEAT"/>
    <property type="match status" value="2"/>
</dbReference>
<keyword evidence="1" id="KW-0677">Repeat</keyword>
<dbReference type="Pfam" id="PF00023">
    <property type="entry name" value="Ank"/>
    <property type="match status" value="1"/>
</dbReference>
<dbReference type="InterPro" id="IPR002110">
    <property type="entry name" value="Ankyrin_rpt"/>
</dbReference>
<reference evidence="5 6" key="1">
    <citation type="submission" date="2021-06" db="EMBL/GenBank/DDBJ databases">
        <authorList>
            <person name="Lee D.H."/>
        </authorList>
    </citation>
    <scope>NUCLEOTIDE SEQUENCE [LARGE SCALE GENOMIC DNA]</scope>
    <source>
        <strain evidence="5 6">MMS21-HV4-11</strain>
    </source>
</reference>
<feature type="repeat" description="ANK" evidence="3">
    <location>
        <begin position="95"/>
        <end position="127"/>
    </location>
</feature>
<evidence type="ECO:0000313" key="5">
    <source>
        <dbReference type="EMBL" id="MBU8876007.1"/>
    </source>
</evidence>
<evidence type="ECO:0000256" key="4">
    <source>
        <dbReference type="SAM" id="SignalP"/>
    </source>
</evidence>
<accession>A0ABS6IN37</accession>
<dbReference type="PANTHER" id="PTHR24171">
    <property type="entry name" value="ANKYRIN REPEAT DOMAIN-CONTAINING PROTEIN 39-RELATED"/>
    <property type="match status" value="1"/>
</dbReference>
<evidence type="ECO:0000313" key="6">
    <source>
        <dbReference type="Proteomes" id="UP000727907"/>
    </source>
</evidence>
<keyword evidence="6" id="KW-1185">Reference proteome</keyword>
<evidence type="ECO:0000256" key="3">
    <source>
        <dbReference type="PROSITE-ProRule" id="PRU00023"/>
    </source>
</evidence>
<keyword evidence="2 3" id="KW-0040">ANK repeat</keyword>
<dbReference type="Proteomes" id="UP000727907">
    <property type="component" value="Unassembled WGS sequence"/>
</dbReference>
<keyword evidence="4" id="KW-0732">Signal</keyword>
<organism evidence="5 6">
    <name type="scientific">Reyranella humidisoli</name>
    <dbReference type="NCBI Taxonomy" id="2849149"/>
    <lineage>
        <taxon>Bacteria</taxon>
        <taxon>Pseudomonadati</taxon>
        <taxon>Pseudomonadota</taxon>
        <taxon>Alphaproteobacteria</taxon>
        <taxon>Hyphomicrobiales</taxon>
        <taxon>Reyranellaceae</taxon>
        <taxon>Reyranella</taxon>
    </lineage>
</organism>
<dbReference type="Pfam" id="PF12796">
    <property type="entry name" value="Ank_2"/>
    <property type="match status" value="1"/>
</dbReference>
<sequence>MKTREMLRLVLSLLVLLWSGAVTAQTLTADERALIEATQRNDVETARRLIAAGTNVNAQDEMRDSAFLLAGARGRLEILKLTLQAGADLGSTNRYGGTALIPACHHGHVETVRELLKTAIDVNHVNRLGWTALLEVVILGDGGPPYVEITRLLLARRADVNLPDNQGVTPLGHARQRGQREIASILEAAGAR</sequence>